<reference evidence="1 2" key="1">
    <citation type="submission" date="2024-06" db="EMBL/GenBank/DDBJ databases">
        <title>The Natural Products Discovery Center: Release of the First 8490 Sequenced Strains for Exploring Actinobacteria Biosynthetic Diversity.</title>
        <authorList>
            <person name="Kalkreuter E."/>
            <person name="Kautsar S.A."/>
            <person name="Yang D."/>
            <person name="Bader C.D."/>
            <person name="Teijaro C.N."/>
            <person name="Fluegel L."/>
            <person name="Davis C.M."/>
            <person name="Simpson J.R."/>
            <person name="Lauterbach L."/>
            <person name="Steele A.D."/>
            <person name="Gui C."/>
            <person name="Meng S."/>
            <person name="Li G."/>
            <person name="Viehrig K."/>
            <person name="Ye F."/>
            <person name="Su P."/>
            <person name="Kiefer A.F."/>
            <person name="Nichols A."/>
            <person name="Cepeda A.J."/>
            <person name="Yan W."/>
            <person name="Fan B."/>
            <person name="Jiang Y."/>
            <person name="Adhikari A."/>
            <person name="Zheng C.-J."/>
            <person name="Schuster L."/>
            <person name="Cowan T.M."/>
            <person name="Smanski M.J."/>
            <person name="Chevrette M.G."/>
            <person name="De Carvalho L.P.S."/>
            <person name="Shen B."/>
        </authorList>
    </citation>
    <scope>NUCLEOTIDE SEQUENCE [LARGE SCALE GENOMIC DNA]</scope>
    <source>
        <strain evidence="1 2">NPDC046851</strain>
    </source>
</reference>
<evidence type="ECO:0000313" key="2">
    <source>
        <dbReference type="Proteomes" id="UP001551189"/>
    </source>
</evidence>
<accession>A0ABV3AUN8</accession>
<dbReference type="RefSeq" id="WP_359692186.1">
    <property type="nucleotide sequence ID" value="NZ_JBEYXT010000022.1"/>
</dbReference>
<sequence>MFSTRHWPTSATPCRCLRREAGGWRSPDRRRHSRGWSNFWGLAAAVALKSGNNAITFFDPSVFAPSVDKVAVAPLNG</sequence>
<protein>
    <submittedName>
        <fullName evidence="1">Uncharacterized protein</fullName>
    </submittedName>
</protein>
<proteinExistence type="predicted"/>
<gene>
    <name evidence="1" type="ORF">ABZ931_07755</name>
</gene>
<name>A0ABV3AUN8_9ACTN</name>
<evidence type="ECO:0000313" key="1">
    <source>
        <dbReference type="EMBL" id="MEU6800894.1"/>
    </source>
</evidence>
<dbReference type="EMBL" id="JBEYXT010000022">
    <property type="protein sequence ID" value="MEU6800894.1"/>
    <property type="molecule type" value="Genomic_DNA"/>
</dbReference>
<comment type="caution">
    <text evidence="1">The sequence shown here is derived from an EMBL/GenBank/DDBJ whole genome shotgun (WGS) entry which is preliminary data.</text>
</comment>
<dbReference type="Proteomes" id="UP001551189">
    <property type="component" value="Unassembled WGS sequence"/>
</dbReference>
<keyword evidence="2" id="KW-1185">Reference proteome</keyword>
<organism evidence="1 2">
    <name type="scientific">Streptomyces neyagawaensis</name>
    <dbReference type="NCBI Taxonomy" id="42238"/>
    <lineage>
        <taxon>Bacteria</taxon>
        <taxon>Bacillati</taxon>
        <taxon>Actinomycetota</taxon>
        <taxon>Actinomycetes</taxon>
        <taxon>Kitasatosporales</taxon>
        <taxon>Streptomycetaceae</taxon>
        <taxon>Streptomyces</taxon>
    </lineage>
</organism>